<comment type="caution">
    <text evidence="1">The sequence shown here is derived from an EMBL/GenBank/DDBJ whole genome shotgun (WGS) entry which is preliminary data.</text>
</comment>
<organism evidence="1 2">
    <name type="scientific">Acorus gramineus</name>
    <name type="common">Dwarf sweet flag</name>
    <dbReference type="NCBI Taxonomy" id="55184"/>
    <lineage>
        <taxon>Eukaryota</taxon>
        <taxon>Viridiplantae</taxon>
        <taxon>Streptophyta</taxon>
        <taxon>Embryophyta</taxon>
        <taxon>Tracheophyta</taxon>
        <taxon>Spermatophyta</taxon>
        <taxon>Magnoliopsida</taxon>
        <taxon>Liliopsida</taxon>
        <taxon>Acoraceae</taxon>
        <taxon>Acorus</taxon>
    </lineage>
</organism>
<protein>
    <submittedName>
        <fullName evidence="1">Uncharacterized protein</fullName>
    </submittedName>
</protein>
<accession>A0AAV9B7F9</accession>
<dbReference type="Proteomes" id="UP001179952">
    <property type="component" value="Unassembled WGS sequence"/>
</dbReference>
<gene>
    <name evidence="1" type="ORF">QJS04_geneDACA021017</name>
</gene>
<evidence type="ECO:0000313" key="2">
    <source>
        <dbReference type="Proteomes" id="UP001179952"/>
    </source>
</evidence>
<dbReference type="AlphaFoldDB" id="A0AAV9B7F9"/>
<keyword evidence="2" id="KW-1185">Reference proteome</keyword>
<proteinExistence type="predicted"/>
<evidence type="ECO:0000313" key="1">
    <source>
        <dbReference type="EMBL" id="KAK1272311.1"/>
    </source>
</evidence>
<dbReference type="EMBL" id="JAUJYN010000005">
    <property type="protein sequence ID" value="KAK1272311.1"/>
    <property type="molecule type" value="Genomic_DNA"/>
</dbReference>
<dbReference type="PANTHER" id="PTHR33919">
    <property type="entry name" value="OS09G0127700 PROTEIN"/>
    <property type="match status" value="1"/>
</dbReference>
<name>A0AAV9B7F9_ACOGR</name>
<reference evidence="1" key="2">
    <citation type="submission" date="2023-06" db="EMBL/GenBank/DDBJ databases">
        <authorList>
            <person name="Ma L."/>
            <person name="Liu K.-W."/>
            <person name="Li Z."/>
            <person name="Hsiao Y.-Y."/>
            <person name="Qi Y."/>
            <person name="Fu T."/>
            <person name="Tang G."/>
            <person name="Zhang D."/>
            <person name="Sun W.-H."/>
            <person name="Liu D.-K."/>
            <person name="Li Y."/>
            <person name="Chen G.-Z."/>
            <person name="Liu X.-D."/>
            <person name="Liao X.-Y."/>
            <person name="Jiang Y.-T."/>
            <person name="Yu X."/>
            <person name="Hao Y."/>
            <person name="Huang J."/>
            <person name="Zhao X.-W."/>
            <person name="Ke S."/>
            <person name="Chen Y.-Y."/>
            <person name="Wu W.-L."/>
            <person name="Hsu J.-L."/>
            <person name="Lin Y.-F."/>
            <person name="Huang M.-D."/>
            <person name="Li C.-Y."/>
            <person name="Huang L."/>
            <person name="Wang Z.-W."/>
            <person name="Zhao X."/>
            <person name="Zhong W.-Y."/>
            <person name="Peng D.-H."/>
            <person name="Ahmad S."/>
            <person name="Lan S."/>
            <person name="Zhang J.-S."/>
            <person name="Tsai W.-C."/>
            <person name="Van De Peer Y."/>
            <person name="Liu Z.-J."/>
        </authorList>
    </citation>
    <scope>NUCLEOTIDE SEQUENCE</scope>
    <source>
        <strain evidence="1">SCP</strain>
        <tissue evidence="1">Leaves</tissue>
    </source>
</reference>
<dbReference type="PANTHER" id="PTHR33919:SF11">
    <property type="entry name" value="EXPRESSED PROTEIN"/>
    <property type="match status" value="1"/>
</dbReference>
<reference evidence="1" key="1">
    <citation type="journal article" date="2023" name="Nat. Commun.">
        <title>Diploid and tetraploid genomes of Acorus and the evolution of monocots.</title>
        <authorList>
            <person name="Ma L."/>
            <person name="Liu K.W."/>
            <person name="Li Z."/>
            <person name="Hsiao Y.Y."/>
            <person name="Qi Y."/>
            <person name="Fu T."/>
            <person name="Tang G.D."/>
            <person name="Zhang D."/>
            <person name="Sun W.H."/>
            <person name="Liu D.K."/>
            <person name="Li Y."/>
            <person name="Chen G.Z."/>
            <person name="Liu X.D."/>
            <person name="Liao X.Y."/>
            <person name="Jiang Y.T."/>
            <person name="Yu X."/>
            <person name="Hao Y."/>
            <person name="Huang J."/>
            <person name="Zhao X.W."/>
            <person name="Ke S."/>
            <person name="Chen Y.Y."/>
            <person name="Wu W.L."/>
            <person name="Hsu J.L."/>
            <person name="Lin Y.F."/>
            <person name="Huang M.D."/>
            <person name="Li C.Y."/>
            <person name="Huang L."/>
            <person name="Wang Z.W."/>
            <person name="Zhao X."/>
            <person name="Zhong W.Y."/>
            <person name="Peng D.H."/>
            <person name="Ahmad S."/>
            <person name="Lan S."/>
            <person name="Zhang J.S."/>
            <person name="Tsai W.C."/>
            <person name="Van de Peer Y."/>
            <person name="Liu Z.J."/>
        </authorList>
    </citation>
    <scope>NUCLEOTIDE SEQUENCE</scope>
    <source>
        <strain evidence="1">SCP</strain>
    </source>
</reference>
<sequence>MASRVLGGWRAVLGRMGGTNRSVATASATASDFAHHPNRTVKPLHMRGEFAPVYVVLGMIGVALSIGAHTAKQQLVHSPGVYVSKKKRESVPEVDDPDRVADEADRFVTKSFLRKVAHIQDFDAVRAGLSDPTRADPFARPRTVESLKSVGVGSA</sequence>